<dbReference type="AlphaFoldDB" id="A0A4S3J1I0"/>
<name>A0A4S3J1I0_9EURO</name>
<dbReference type="VEuPathDB" id="FungiDB:EYZ11_012779"/>
<evidence type="ECO:0000313" key="1">
    <source>
        <dbReference type="EMBL" id="THC87778.1"/>
    </source>
</evidence>
<proteinExistence type="predicted"/>
<gene>
    <name evidence="1" type="ORF">EYZ11_012779</name>
</gene>
<keyword evidence="2" id="KW-1185">Reference proteome</keyword>
<reference evidence="1 2" key="1">
    <citation type="submission" date="2019-03" db="EMBL/GenBank/DDBJ databases">
        <title>The genome sequence of a newly discovered highly antifungal drug resistant Aspergillus species, Aspergillus tanneri NIH 1004.</title>
        <authorList>
            <person name="Mounaud S."/>
            <person name="Singh I."/>
            <person name="Joardar V."/>
            <person name="Pakala S."/>
            <person name="Pakala S."/>
            <person name="Venepally P."/>
            <person name="Hoover J."/>
            <person name="Nierman W."/>
            <person name="Chung J."/>
            <person name="Losada L."/>
        </authorList>
    </citation>
    <scope>NUCLEOTIDE SEQUENCE [LARGE SCALE GENOMIC DNA]</scope>
    <source>
        <strain evidence="1 2">NIH1004</strain>
    </source>
</reference>
<sequence length="19" mass="1936">MPALSDRGSTNVINMTTGA</sequence>
<evidence type="ECO:0000313" key="2">
    <source>
        <dbReference type="Proteomes" id="UP000308092"/>
    </source>
</evidence>
<accession>A0A4S3J1I0</accession>
<comment type="caution">
    <text evidence="1">The sequence shown here is derived from an EMBL/GenBank/DDBJ whole genome shotgun (WGS) entry which is preliminary data.</text>
</comment>
<organism evidence="1 2">
    <name type="scientific">Aspergillus tanneri</name>
    <dbReference type="NCBI Taxonomy" id="1220188"/>
    <lineage>
        <taxon>Eukaryota</taxon>
        <taxon>Fungi</taxon>
        <taxon>Dikarya</taxon>
        <taxon>Ascomycota</taxon>
        <taxon>Pezizomycotina</taxon>
        <taxon>Eurotiomycetes</taxon>
        <taxon>Eurotiomycetidae</taxon>
        <taxon>Eurotiales</taxon>
        <taxon>Aspergillaceae</taxon>
        <taxon>Aspergillus</taxon>
        <taxon>Aspergillus subgen. Circumdati</taxon>
    </lineage>
</organism>
<protein>
    <submittedName>
        <fullName evidence="1">Uncharacterized protein</fullName>
    </submittedName>
</protein>
<dbReference type="EMBL" id="SOSA01001047">
    <property type="protein sequence ID" value="THC87778.1"/>
    <property type="molecule type" value="Genomic_DNA"/>
</dbReference>
<dbReference type="Proteomes" id="UP000308092">
    <property type="component" value="Unassembled WGS sequence"/>
</dbReference>